<comment type="catalytic activity">
    <reaction evidence="13">
        <text>a (3S)-3-hydroxyacyl-CoA + NAD(+) = a 3-oxoacyl-CoA + NADH + H(+)</text>
        <dbReference type="Rhea" id="RHEA:22432"/>
        <dbReference type="ChEBI" id="CHEBI:15378"/>
        <dbReference type="ChEBI" id="CHEBI:57318"/>
        <dbReference type="ChEBI" id="CHEBI:57540"/>
        <dbReference type="ChEBI" id="CHEBI:57945"/>
        <dbReference type="ChEBI" id="CHEBI:90726"/>
        <dbReference type="EC" id="1.1.1.35"/>
    </reaction>
</comment>
<dbReference type="HOGENOM" id="CLU_009834_16_3_4"/>
<dbReference type="InterPro" id="IPR008927">
    <property type="entry name" value="6-PGluconate_DH-like_C_sf"/>
</dbReference>
<dbReference type="InterPro" id="IPR001753">
    <property type="entry name" value="Enoyl-CoA_hydra/iso"/>
</dbReference>
<dbReference type="GO" id="GO:0003857">
    <property type="term" value="F:(3S)-3-hydroxyacyl-CoA dehydrogenase (NAD+) activity"/>
    <property type="evidence" value="ECO:0007669"/>
    <property type="project" value="UniProtKB-EC"/>
</dbReference>
<comment type="pathway">
    <text evidence="2">Lipid metabolism; fatty acid beta-oxidation.</text>
</comment>
<dbReference type="GO" id="GO:0016853">
    <property type="term" value="F:isomerase activity"/>
    <property type="evidence" value="ECO:0007669"/>
    <property type="project" value="UniProtKB-KW"/>
</dbReference>
<feature type="domain" description="3-hydroxyacyl-CoA dehydrogenase C-terminal" evidence="14">
    <location>
        <begin position="602"/>
        <end position="687"/>
    </location>
</feature>
<evidence type="ECO:0000256" key="6">
    <source>
        <dbReference type="ARBA" id="ARBA00023002"/>
    </source>
</evidence>
<keyword evidence="12" id="KW-0511">Multifunctional enzyme</keyword>
<dbReference type="UniPathway" id="UPA00659"/>
<keyword evidence="5" id="KW-0442">Lipid degradation</keyword>
<gene>
    <name evidence="16" type="ordered locus">Veis_4959</name>
</gene>
<dbReference type="RefSeq" id="WP_011812624.1">
    <property type="nucleotide sequence ID" value="NC_008786.1"/>
</dbReference>
<dbReference type="Pfam" id="PF02737">
    <property type="entry name" value="3HCDH_N"/>
    <property type="match status" value="1"/>
</dbReference>
<feature type="domain" description="3-hydroxyacyl-CoA dehydrogenase C-terminal" evidence="14">
    <location>
        <begin position="483"/>
        <end position="567"/>
    </location>
</feature>
<dbReference type="KEGG" id="vei:Veis_4959"/>
<keyword evidence="17" id="KW-1185">Reference proteome</keyword>
<keyword evidence="10" id="KW-0413">Isomerase</keyword>
<dbReference type="STRING" id="391735.Veis_4959"/>
<dbReference type="Gene3D" id="1.10.1040.50">
    <property type="match status" value="1"/>
</dbReference>
<dbReference type="OrthoDB" id="5287258at2"/>
<dbReference type="GO" id="GO:0004300">
    <property type="term" value="F:enoyl-CoA hydratase activity"/>
    <property type="evidence" value="ECO:0007669"/>
    <property type="project" value="UniProtKB-EC"/>
</dbReference>
<dbReference type="EC" id="4.2.1.17" evidence="16"/>
<organism evidence="16 17">
    <name type="scientific">Verminephrobacter eiseniae (strain EF01-2)</name>
    <dbReference type="NCBI Taxonomy" id="391735"/>
    <lineage>
        <taxon>Bacteria</taxon>
        <taxon>Pseudomonadati</taxon>
        <taxon>Pseudomonadota</taxon>
        <taxon>Betaproteobacteria</taxon>
        <taxon>Burkholderiales</taxon>
        <taxon>Comamonadaceae</taxon>
        <taxon>Verminephrobacter</taxon>
    </lineage>
</organism>
<dbReference type="SUPFAM" id="SSF51735">
    <property type="entry name" value="NAD(P)-binding Rossmann-fold domains"/>
    <property type="match status" value="1"/>
</dbReference>
<dbReference type="Gene3D" id="3.90.226.10">
    <property type="entry name" value="2-enoyl-CoA Hydratase, Chain A, domain 1"/>
    <property type="match status" value="1"/>
</dbReference>
<evidence type="ECO:0000256" key="8">
    <source>
        <dbReference type="ARBA" id="ARBA00023098"/>
    </source>
</evidence>
<dbReference type="FunFam" id="1.10.1040.50:FF:000006">
    <property type="entry name" value="Peroxisomal bifunctional enzyme"/>
    <property type="match status" value="1"/>
</dbReference>
<evidence type="ECO:0000256" key="3">
    <source>
        <dbReference type="ARBA" id="ARBA00011245"/>
    </source>
</evidence>
<dbReference type="GO" id="GO:0006635">
    <property type="term" value="P:fatty acid beta-oxidation"/>
    <property type="evidence" value="ECO:0007669"/>
    <property type="project" value="UniProtKB-UniPathway"/>
</dbReference>
<keyword evidence="8" id="KW-0443">Lipid metabolism</keyword>
<keyword evidence="11 16" id="KW-0456">Lyase</keyword>
<proteinExistence type="predicted"/>
<keyword evidence="6 16" id="KW-0560">Oxidoreductase</keyword>
<evidence type="ECO:0000256" key="5">
    <source>
        <dbReference type="ARBA" id="ARBA00022963"/>
    </source>
</evidence>
<evidence type="ECO:0000256" key="2">
    <source>
        <dbReference type="ARBA" id="ARBA00005005"/>
    </source>
</evidence>
<dbReference type="InterPro" id="IPR006176">
    <property type="entry name" value="3-OHacyl-CoA_DH_NAD-bd"/>
</dbReference>
<dbReference type="FunFam" id="3.40.50.720:FF:000009">
    <property type="entry name" value="Fatty oxidation complex, alpha subunit"/>
    <property type="match status" value="1"/>
</dbReference>
<evidence type="ECO:0000256" key="13">
    <source>
        <dbReference type="ARBA" id="ARBA00049556"/>
    </source>
</evidence>
<comment type="subcellular location">
    <subcellularLocation>
        <location evidence="1">Peroxisome</location>
    </subcellularLocation>
</comment>
<dbReference type="eggNOG" id="COG1024">
    <property type="taxonomic scope" value="Bacteria"/>
</dbReference>
<dbReference type="PANTHER" id="PTHR23309:SF49">
    <property type="entry name" value="PEROXISOMAL BIFUNCTIONAL ENZYME"/>
    <property type="match status" value="1"/>
</dbReference>
<evidence type="ECO:0000313" key="17">
    <source>
        <dbReference type="Proteomes" id="UP000000374"/>
    </source>
</evidence>
<dbReference type="EMBL" id="CP000542">
    <property type="protein sequence ID" value="ABM60646.1"/>
    <property type="molecule type" value="Genomic_DNA"/>
</dbReference>
<name>A1WSN9_VEREI</name>
<evidence type="ECO:0000313" key="16">
    <source>
        <dbReference type="EMBL" id="ABM60646.1"/>
    </source>
</evidence>
<keyword evidence="9" id="KW-0576">Peroxisome</keyword>
<dbReference type="InterPro" id="IPR029045">
    <property type="entry name" value="ClpP/crotonase-like_dom_sf"/>
</dbReference>
<dbReference type="EC" id="1.1.1.35" evidence="16"/>
<dbReference type="InterPro" id="IPR006108">
    <property type="entry name" value="3HC_DH_C"/>
</dbReference>
<evidence type="ECO:0000256" key="9">
    <source>
        <dbReference type="ARBA" id="ARBA00023140"/>
    </source>
</evidence>
<dbReference type="InterPro" id="IPR036291">
    <property type="entry name" value="NAD(P)-bd_dom_sf"/>
</dbReference>
<evidence type="ECO:0000256" key="12">
    <source>
        <dbReference type="ARBA" id="ARBA00023268"/>
    </source>
</evidence>
<dbReference type="GO" id="GO:0070403">
    <property type="term" value="F:NAD+ binding"/>
    <property type="evidence" value="ECO:0007669"/>
    <property type="project" value="InterPro"/>
</dbReference>
<evidence type="ECO:0000256" key="7">
    <source>
        <dbReference type="ARBA" id="ARBA00023027"/>
    </source>
</evidence>
<dbReference type="eggNOG" id="COG1250">
    <property type="taxonomic scope" value="Bacteria"/>
</dbReference>
<dbReference type="GeneID" id="76463216"/>
<keyword evidence="4" id="KW-0276">Fatty acid metabolism</keyword>
<dbReference type="Gene3D" id="3.40.50.720">
    <property type="entry name" value="NAD(P)-binding Rossmann-like Domain"/>
    <property type="match status" value="1"/>
</dbReference>
<dbReference type="CDD" id="cd06558">
    <property type="entry name" value="crotonase-like"/>
    <property type="match status" value="1"/>
</dbReference>
<accession>A1WSN9</accession>
<evidence type="ECO:0000256" key="11">
    <source>
        <dbReference type="ARBA" id="ARBA00023239"/>
    </source>
</evidence>
<feature type="domain" description="3-hydroxyacyl-CoA dehydrogenase NAD binding" evidence="15">
    <location>
        <begin position="302"/>
        <end position="479"/>
    </location>
</feature>
<evidence type="ECO:0000259" key="14">
    <source>
        <dbReference type="Pfam" id="PF00725"/>
    </source>
</evidence>
<protein>
    <submittedName>
        <fullName evidence="16">Short chain enoyl-CoA hydratase / 3-hydroxyacyl-CoA dehydrogenase</fullName>
        <ecNumber evidence="16">1.1.1.35</ecNumber>
        <ecNumber evidence="16">4.2.1.17</ecNumber>
    </submittedName>
</protein>
<reference evidence="17" key="1">
    <citation type="submission" date="2006-12" db="EMBL/GenBank/DDBJ databases">
        <title>Complete sequence of chromosome 1 of Verminephrobacter eiseniae EF01-2.</title>
        <authorList>
            <person name="Copeland A."/>
            <person name="Lucas S."/>
            <person name="Lapidus A."/>
            <person name="Barry K."/>
            <person name="Detter J.C."/>
            <person name="Glavina del Rio T."/>
            <person name="Dalin E."/>
            <person name="Tice H."/>
            <person name="Pitluck S."/>
            <person name="Chertkov O."/>
            <person name="Brettin T."/>
            <person name="Bruce D."/>
            <person name="Han C."/>
            <person name="Tapia R."/>
            <person name="Gilna P."/>
            <person name="Schmutz J."/>
            <person name="Larimer F."/>
            <person name="Land M."/>
            <person name="Hauser L."/>
            <person name="Kyrpides N."/>
            <person name="Kim E."/>
            <person name="Stahl D."/>
            <person name="Richardson P."/>
        </authorList>
    </citation>
    <scope>NUCLEOTIDE SEQUENCE [LARGE SCALE GENOMIC DNA]</scope>
    <source>
        <strain evidence="17">EF01-2</strain>
    </source>
</reference>
<evidence type="ECO:0000256" key="4">
    <source>
        <dbReference type="ARBA" id="ARBA00022832"/>
    </source>
</evidence>
<evidence type="ECO:0000259" key="15">
    <source>
        <dbReference type="Pfam" id="PF02737"/>
    </source>
</evidence>
<dbReference type="SUPFAM" id="SSF48179">
    <property type="entry name" value="6-phosphogluconate dehydrogenase C-terminal domain-like"/>
    <property type="match status" value="2"/>
</dbReference>
<evidence type="ECO:0000256" key="10">
    <source>
        <dbReference type="ARBA" id="ARBA00023235"/>
    </source>
</evidence>
<dbReference type="Pfam" id="PF00378">
    <property type="entry name" value="ECH_1"/>
    <property type="match status" value="1"/>
</dbReference>
<dbReference type="SUPFAM" id="SSF52096">
    <property type="entry name" value="ClpP/crotonase"/>
    <property type="match status" value="1"/>
</dbReference>
<dbReference type="PANTHER" id="PTHR23309">
    <property type="entry name" value="3-HYDROXYACYL-COA DEHYROGENASE"/>
    <property type="match status" value="1"/>
</dbReference>
<comment type="subunit">
    <text evidence="3">Monomer.</text>
</comment>
<evidence type="ECO:0000256" key="1">
    <source>
        <dbReference type="ARBA" id="ARBA00004275"/>
    </source>
</evidence>
<sequence>MVRINDVTSYTHIDGVGVIVLNSPPVNALSAAVRDGIHAGVRQAIADAHASAIVLRCDGNTFIAGADIREFGKPPAGVGLGEVQRALEESPKPVVAAMHGTALGGGLEVALVCHWRIAVPSAKLGLPEVGIGLLPGAGGTQRLPRIVGPEVALELMTSGAQVEAADALGIGLIDELAPEDDLQGAAVALAKRVVAEKRPLRKLRDQNDKVEAARGNPELVAAFRKANAKKFRGFAAPEKIVQCVEAAVNLPFDEGLKLERKLFVELMQGEQSAAQRHYFFASRQAWKVPGLKKDAAIVPVQTVGVIGAGTMGAGIAMNFLNVGIPVHIVETRQEALDRGLATIRTNYGNTAKKGRLEVGAIEERMALVTGSLELQDLSGCELVIEAVFEDMEVKKHLFGRLDRVAKAGAILASNTSALDLNQIASATARPESVIGLHFFSPANVMKLLEIVRGDQTSDSVIATSMQLARKIGKVAVLVGVCPGFVGNRILGQRQREANQLIFEGATPWAVDRVLYDFGFPMGPFAMSDLAGLDLGWNKDKSTGATLREVLCEMGRRGQKTGAGFYDYDGQRTAQPSQLVEGVIRDFARKKGIAPRQVSDDEILERCIYPMINEGAKILQEGVAVRASDIDVVWINGYGWPVYRGGPMHYGERIGLPKVLSRMREFEARHGPQFKPAKLLEELVASGRKFSDLSPLARTPAFQA</sequence>
<dbReference type="AlphaFoldDB" id="A1WSN9"/>
<dbReference type="Proteomes" id="UP000000374">
    <property type="component" value="Chromosome"/>
</dbReference>
<keyword evidence="7" id="KW-0520">NAD</keyword>
<dbReference type="Pfam" id="PF00725">
    <property type="entry name" value="3HCDH"/>
    <property type="match status" value="2"/>
</dbReference>